<dbReference type="SMART" id="SM00105">
    <property type="entry name" value="ArfGap"/>
    <property type="match status" value="1"/>
</dbReference>
<protein>
    <submittedName>
        <fullName evidence="7">ADP-ribosylation factor GTPase-activating protein AGD9</fullName>
    </submittedName>
</protein>
<accession>A0ABD0ZCV0</accession>
<keyword evidence="4" id="KW-0862">Zinc</keyword>
<dbReference type="PANTHER" id="PTHR45686:SF11">
    <property type="entry name" value="ADP-RIBOSYLATION FACTOR GTPASE-ACTIVATING PROTEIN AGD8-RELATED"/>
    <property type="match status" value="1"/>
</dbReference>
<proteinExistence type="predicted"/>
<evidence type="ECO:0000313" key="8">
    <source>
        <dbReference type="Proteomes" id="UP001558713"/>
    </source>
</evidence>
<reference evidence="7 8" key="1">
    <citation type="submission" date="2024-04" db="EMBL/GenBank/DDBJ databases">
        <title>Genome assembly C_amara_ONT_v2.</title>
        <authorList>
            <person name="Yant L."/>
            <person name="Moore C."/>
            <person name="Slenker M."/>
        </authorList>
    </citation>
    <scope>NUCLEOTIDE SEQUENCE [LARGE SCALE GENOMIC DNA]</scope>
    <source>
        <tissue evidence="7">Leaf</tissue>
    </source>
</reference>
<evidence type="ECO:0000256" key="4">
    <source>
        <dbReference type="ARBA" id="ARBA00022833"/>
    </source>
</evidence>
<evidence type="ECO:0000256" key="5">
    <source>
        <dbReference type="PROSITE-ProRule" id="PRU00288"/>
    </source>
</evidence>
<keyword evidence="1" id="KW-0343">GTPase activation</keyword>
<evidence type="ECO:0000259" key="6">
    <source>
        <dbReference type="PROSITE" id="PS50115"/>
    </source>
</evidence>
<evidence type="ECO:0000256" key="2">
    <source>
        <dbReference type="ARBA" id="ARBA00022723"/>
    </source>
</evidence>
<keyword evidence="8" id="KW-1185">Reference proteome</keyword>
<dbReference type="SUPFAM" id="SSF57863">
    <property type="entry name" value="ArfGap/RecO-like zinc finger"/>
    <property type="match status" value="1"/>
</dbReference>
<keyword evidence="3 5" id="KW-0863">Zinc-finger</keyword>
<evidence type="ECO:0000256" key="1">
    <source>
        <dbReference type="ARBA" id="ARBA00022468"/>
    </source>
</evidence>
<dbReference type="InterPro" id="IPR037278">
    <property type="entry name" value="ARFGAP/RecO"/>
</dbReference>
<dbReference type="GO" id="GO:0005096">
    <property type="term" value="F:GTPase activator activity"/>
    <property type="evidence" value="ECO:0007669"/>
    <property type="project" value="UniProtKB-KW"/>
</dbReference>
<dbReference type="PROSITE" id="PS50115">
    <property type="entry name" value="ARFGAP"/>
    <property type="match status" value="1"/>
</dbReference>
<evidence type="ECO:0000313" key="7">
    <source>
        <dbReference type="EMBL" id="KAL1192508.1"/>
    </source>
</evidence>
<dbReference type="Pfam" id="PF01412">
    <property type="entry name" value="ArfGap"/>
    <property type="match status" value="1"/>
</dbReference>
<dbReference type="InterPro" id="IPR038508">
    <property type="entry name" value="ArfGAP_dom_sf"/>
</dbReference>
<feature type="domain" description="Arf-GAP" evidence="6">
    <location>
        <begin position="10"/>
        <end position="94"/>
    </location>
</feature>
<organism evidence="7 8">
    <name type="scientific">Cardamine amara subsp. amara</name>
    <dbReference type="NCBI Taxonomy" id="228776"/>
    <lineage>
        <taxon>Eukaryota</taxon>
        <taxon>Viridiplantae</taxon>
        <taxon>Streptophyta</taxon>
        <taxon>Embryophyta</taxon>
        <taxon>Tracheophyta</taxon>
        <taxon>Spermatophyta</taxon>
        <taxon>Magnoliopsida</taxon>
        <taxon>eudicotyledons</taxon>
        <taxon>Gunneridae</taxon>
        <taxon>Pentapetalae</taxon>
        <taxon>rosids</taxon>
        <taxon>malvids</taxon>
        <taxon>Brassicales</taxon>
        <taxon>Brassicaceae</taxon>
        <taxon>Cardamineae</taxon>
        <taxon>Cardamine</taxon>
    </lineage>
</organism>
<dbReference type="PANTHER" id="PTHR45686">
    <property type="entry name" value="ADP-RIBOSYLATION FACTOR GTPASE ACTIVATING PROTEIN 3, ISOFORM H-RELATED"/>
    <property type="match status" value="1"/>
</dbReference>
<comment type="caution">
    <text evidence="7">The sequence shown here is derived from an EMBL/GenBank/DDBJ whole genome shotgun (WGS) entry which is preliminary data.</text>
</comment>
<dbReference type="PRINTS" id="PR00405">
    <property type="entry name" value="REVINTRACTNG"/>
</dbReference>
<keyword evidence="2" id="KW-0479">Metal-binding</keyword>
<name>A0ABD0ZCV0_CARAN</name>
<evidence type="ECO:0000256" key="3">
    <source>
        <dbReference type="ARBA" id="ARBA00022771"/>
    </source>
</evidence>
<dbReference type="Proteomes" id="UP001558713">
    <property type="component" value="Unassembled WGS sequence"/>
</dbReference>
<sequence>MAFQNLTKETNVFRKLKAKSENNVCLDCSAKNLTWASVTYGIFLCNDCPSTHLKLGVHASLVMSTTILDSWRPKQLKTMMLGGNKRADVFFKQRGWTTCHKIEAKYIQNLLLHFHQSLFLDSSRCFLWTSSSFFRHGFSNFFSKNLPIQSIRF</sequence>
<dbReference type="InterPro" id="IPR001164">
    <property type="entry name" value="ArfGAP_dom"/>
</dbReference>
<gene>
    <name evidence="7" type="ORF">V5N11_031787</name>
</gene>
<dbReference type="EMBL" id="JBANAX010000820">
    <property type="protein sequence ID" value="KAL1192508.1"/>
    <property type="molecule type" value="Genomic_DNA"/>
</dbReference>
<dbReference type="Gene3D" id="1.10.220.150">
    <property type="entry name" value="Arf GTPase activating protein"/>
    <property type="match status" value="1"/>
</dbReference>
<dbReference type="GO" id="GO:0008270">
    <property type="term" value="F:zinc ion binding"/>
    <property type="evidence" value="ECO:0007669"/>
    <property type="project" value="UniProtKB-KW"/>
</dbReference>
<dbReference type="AlphaFoldDB" id="A0ABD0ZCV0"/>